<proteinExistence type="predicted"/>
<accession>A0A975GDW4</accession>
<keyword evidence="1" id="KW-0175">Coiled coil</keyword>
<reference evidence="3" key="1">
    <citation type="submission" date="2019-11" db="EMBL/GenBank/DDBJ databases">
        <authorList>
            <person name="Kojima H."/>
        </authorList>
    </citation>
    <scope>NUCLEOTIDE SEQUENCE</scope>
    <source>
        <strain evidence="3">H1576</strain>
    </source>
</reference>
<dbReference type="Pfam" id="PF13682">
    <property type="entry name" value="CZB"/>
    <property type="match status" value="1"/>
</dbReference>
<evidence type="ECO:0000313" key="3">
    <source>
        <dbReference type="EMBL" id="QSZ43012.1"/>
    </source>
</evidence>
<dbReference type="KEGG" id="saqt:GJV85_13155"/>
<dbReference type="AlphaFoldDB" id="A0A975GDW4"/>
<dbReference type="Proteomes" id="UP000671852">
    <property type="component" value="Chromosome"/>
</dbReference>
<gene>
    <name evidence="3" type="ORF">GJV85_13155</name>
</gene>
<feature type="domain" description="Chemoreceptor zinc-binding" evidence="2">
    <location>
        <begin position="17"/>
        <end position="85"/>
    </location>
</feature>
<evidence type="ECO:0000313" key="4">
    <source>
        <dbReference type="Proteomes" id="UP000671852"/>
    </source>
</evidence>
<protein>
    <recommendedName>
        <fullName evidence="2">Chemoreceptor zinc-binding domain-containing protein</fullName>
    </recommendedName>
</protein>
<dbReference type="InterPro" id="IPR025991">
    <property type="entry name" value="Chemoreceptor_zinc-bind_dom"/>
</dbReference>
<dbReference type="EMBL" id="CP046072">
    <property type="protein sequence ID" value="QSZ43012.1"/>
    <property type="molecule type" value="Genomic_DNA"/>
</dbReference>
<reference evidence="3" key="2">
    <citation type="submission" date="2021-04" db="EMBL/GenBank/DDBJ databases">
        <title>Isolation and characterization of a novel species of the genus Sulfurimonas.</title>
        <authorList>
            <person name="Fukui M."/>
        </authorList>
    </citation>
    <scope>NUCLEOTIDE SEQUENCE</scope>
    <source>
        <strain evidence="3">H1576</strain>
    </source>
</reference>
<keyword evidence="4" id="KW-1185">Reference proteome</keyword>
<feature type="coiled-coil region" evidence="1">
    <location>
        <begin position="116"/>
        <end position="150"/>
    </location>
</feature>
<evidence type="ECO:0000259" key="2">
    <source>
        <dbReference type="Pfam" id="PF13682"/>
    </source>
</evidence>
<dbReference type="Gene3D" id="1.20.120.30">
    <property type="entry name" value="Aspartate receptor, ligand-binding domain"/>
    <property type="match status" value="1"/>
</dbReference>
<sequence length="157" mass="17961">MNKEDVLAQVEVAKLSHTEWVDHARRLMNGFEIQKSATPVNPTECDFGLWFYGSGQLLSSLSNNPLECMQNIEKLHLSFHTTYSNIFNIYFSAVPKKGFFTNFFDSKIKDIDADDKERVKTEFKKMQATAKELFEEISRLERRLGAVSDEKISALGA</sequence>
<evidence type="ECO:0000256" key="1">
    <source>
        <dbReference type="SAM" id="Coils"/>
    </source>
</evidence>
<name>A0A975GDW4_9BACT</name>
<organism evidence="3 4">
    <name type="scientific">Sulfurimonas aquatica</name>
    <dbReference type="NCBI Taxonomy" id="2672570"/>
    <lineage>
        <taxon>Bacteria</taxon>
        <taxon>Pseudomonadati</taxon>
        <taxon>Campylobacterota</taxon>
        <taxon>Epsilonproteobacteria</taxon>
        <taxon>Campylobacterales</taxon>
        <taxon>Sulfurimonadaceae</taxon>
        <taxon>Sulfurimonas</taxon>
    </lineage>
</organism>
<dbReference type="RefSeq" id="WP_207561826.1">
    <property type="nucleotide sequence ID" value="NZ_CP046072.1"/>
</dbReference>